<evidence type="ECO:0000259" key="1">
    <source>
        <dbReference type="Pfam" id="PF08350"/>
    </source>
</evidence>
<dbReference type="Gene3D" id="3.50.50.60">
    <property type="entry name" value="FAD/NAD(P)-binding domain"/>
    <property type="match status" value="1"/>
</dbReference>
<evidence type="ECO:0000259" key="2">
    <source>
        <dbReference type="Pfam" id="PF25213"/>
    </source>
</evidence>
<name>A0AAE3FZK6_9EURY</name>
<gene>
    <name evidence="3" type="ORF">AArcSt2_15125</name>
</gene>
<comment type="caution">
    <text evidence="3">The sequence shown here is derived from an EMBL/GenBank/DDBJ whole genome shotgun (WGS) entry which is preliminary data.</text>
</comment>
<feature type="domain" description="HVO-A0261-like N-terminal" evidence="2">
    <location>
        <begin position="174"/>
        <end position="258"/>
    </location>
</feature>
<reference evidence="3" key="2">
    <citation type="submission" date="2022-02" db="EMBL/GenBank/DDBJ databases">
        <authorList>
            <person name="Elcheninov A.G."/>
            <person name="Sorokin D.Y."/>
            <person name="Kublanov I.V."/>
        </authorList>
    </citation>
    <scope>NUCLEOTIDE SEQUENCE</scope>
    <source>
        <strain evidence="3">AArc-St2</strain>
    </source>
</reference>
<dbReference type="SUPFAM" id="SSF51905">
    <property type="entry name" value="FAD/NAD(P)-binding domain"/>
    <property type="match status" value="1"/>
</dbReference>
<dbReference type="AlphaFoldDB" id="A0AAE3FZK6"/>
<dbReference type="Pfam" id="PF08350">
    <property type="entry name" value="FilR1_middle"/>
    <property type="match status" value="1"/>
</dbReference>
<accession>A0AAE3FZK6</accession>
<dbReference type="InterPro" id="IPR036188">
    <property type="entry name" value="FAD/NAD-bd_sf"/>
</dbReference>
<evidence type="ECO:0000313" key="4">
    <source>
        <dbReference type="Proteomes" id="UP001203207"/>
    </source>
</evidence>
<dbReference type="EMBL" id="JAKRVX010000009">
    <property type="protein sequence ID" value="MCL9818272.1"/>
    <property type="molecule type" value="Genomic_DNA"/>
</dbReference>
<dbReference type="Proteomes" id="UP001203207">
    <property type="component" value="Unassembled WGS sequence"/>
</dbReference>
<dbReference type="Pfam" id="PF25213">
    <property type="entry name" value="HVO_A0261_N"/>
    <property type="match status" value="1"/>
</dbReference>
<proteinExistence type="predicted"/>
<dbReference type="InterPro" id="IPR013561">
    <property type="entry name" value="FilR1_middle_dom"/>
</dbReference>
<protein>
    <submittedName>
        <fullName evidence="3">Uncharacterized protein</fullName>
    </submittedName>
</protein>
<keyword evidence="4" id="KW-1185">Reference proteome</keyword>
<reference evidence="3" key="1">
    <citation type="journal article" date="2022" name="Syst. Appl. Microbiol.">
        <title>Natronocalculus amylovorans gen. nov., sp. nov., and Natranaeroarchaeum aerophilus sp. nov., dominant culturable amylolytic natronoarchaea from hypersaline soda lakes in southwestern Siberia.</title>
        <authorList>
            <person name="Sorokin D.Y."/>
            <person name="Elcheninov A.G."/>
            <person name="Khizhniak T.V."/>
            <person name="Koenen M."/>
            <person name="Bale N.J."/>
            <person name="Damste J.S.S."/>
            <person name="Kublanov I.V."/>
        </authorList>
    </citation>
    <scope>NUCLEOTIDE SEQUENCE</scope>
    <source>
        <strain evidence="3">AArc-St2</strain>
    </source>
</reference>
<feature type="domain" description="Methanogenesis regulatory protein FilR1 middle" evidence="1">
    <location>
        <begin position="291"/>
        <end position="422"/>
    </location>
</feature>
<sequence length="440" mass="49694">MYSQGGFLAAGSEPFPIYAATRPLYEQLLRRRVSKLDGVQLRGNCAFLNYLTDDGATRVNGVVIRDDGSVQELAADMVIDATGRTSRTPNWLQKHGYTPPEIEEVHVDLAYSAILIDRPVDDRRMIGVLAEAPRTRGGAVLPVEDDRWLVNLHGIHLYDFCVSVRTKCMNETPDDIEFLVTSDHRVAVLDTLAASSSDRDGLRAATGASSPTMSRILSDFEDRHWIEREGRTYQLTRLGEFVADRLEEFVDAMTIERRIREVWPWLPHEIEGFDLGPFTDVVVSRPGPGYPYQPVERFTHLLTDTTTMRGFGMVILKSSNLEPFFDHALDELECEYIYPPSIFEKLIAWDRDTVVGAVDRANYTVWLHDNLPLADQCGICLFDDRVSLCCYDHETGTLQTLVDTGSEDIRRWAESYYSQFQAEARPLGDVDSVVLDDSSP</sequence>
<evidence type="ECO:0000313" key="3">
    <source>
        <dbReference type="EMBL" id="MCL9818272.1"/>
    </source>
</evidence>
<organism evidence="3 4">
    <name type="scientific">Natronocalculus amylovorans</name>
    <dbReference type="NCBI Taxonomy" id="2917812"/>
    <lineage>
        <taxon>Archaea</taxon>
        <taxon>Methanobacteriati</taxon>
        <taxon>Methanobacteriota</taxon>
        <taxon>Stenosarchaea group</taxon>
        <taxon>Halobacteria</taxon>
        <taxon>Halobacteriales</taxon>
        <taxon>Haloferacaceae</taxon>
        <taxon>Natronocalculus</taxon>
    </lineage>
</organism>
<dbReference type="InterPro" id="IPR057527">
    <property type="entry name" value="HVO_A0261-like_N"/>
</dbReference>